<dbReference type="OrthoDB" id="293234at2759"/>
<dbReference type="EMBL" id="CAJJDP010000001">
    <property type="protein sequence ID" value="CAD8131651.1"/>
    <property type="molecule type" value="Genomic_DNA"/>
</dbReference>
<keyword evidence="2" id="KW-1185">Reference proteome</keyword>
<accession>A0A8S1RS02</accession>
<name>A0A8S1RS02_PAROT</name>
<comment type="caution">
    <text evidence="1">The sequence shown here is derived from an EMBL/GenBank/DDBJ whole genome shotgun (WGS) entry which is preliminary data.</text>
</comment>
<dbReference type="Proteomes" id="UP000683925">
    <property type="component" value="Unassembled WGS sequence"/>
</dbReference>
<evidence type="ECO:0000313" key="1">
    <source>
        <dbReference type="EMBL" id="CAD8131651.1"/>
    </source>
</evidence>
<gene>
    <name evidence="1" type="ORF">POCTA_138.1.T0030034</name>
</gene>
<protein>
    <submittedName>
        <fullName evidence="1">Uncharacterized protein</fullName>
    </submittedName>
</protein>
<dbReference type="AlphaFoldDB" id="A0A8S1RS02"/>
<reference evidence="1" key="1">
    <citation type="submission" date="2021-01" db="EMBL/GenBank/DDBJ databases">
        <authorList>
            <consortium name="Genoscope - CEA"/>
            <person name="William W."/>
        </authorList>
    </citation>
    <scope>NUCLEOTIDE SEQUENCE</scope>
</reference>
<dbReference type="OMA" id="MILDNTA"/>
<proteinExistence type="predicted"/>
<organism evidence="1 2">
    <name type="scientific">Paramecium octaurelia</name>
    <dbReference type="NCBI Taxonomy" id="43137"/>
    <lineage>
        <taxon>Eukaryota</taxon>
        <taxon>Sar</taxon>
        <taxon>Alveolata</taxon>
        <taxon>Ciliophora</taxon>
        <taxon>Intramacronucleata</taxon>
        <taxon>Oligohymenophorea</taxon>
        <taxon>Peniculida</taxon>
        <taxon>Parameciidae</taxon>
        <taxon>Paramecium</taxon>
    </lineage>
</organism>
<sequence length="267" mass="30907">MLFLLYFSIAFANQNEDYVRFNSTIDTSIRYGQFIQIIPNTFGMGANTQYPIIDGKATINLTISSPTKNEFDFFVFDSPYNQFYVCYIHFSERSGNLCQEMVSNICQPCPRNQIQFQQLVSIFMQAVMGVQLNYQNQIVNATNMNSICFLGCQSDQLGSFIIANTSYQYYQNAASYMILDNTAFPNLNDCNVTIQNCQDASSEIIINNNDDQNFINFCKVMRNISCVQQFQNITQPEIYFNIDFNIQVELRFINRQFQIIIHIMSNI</sequence>
<evidence type="ECO:0000313" key="2">
    <source>
        <dbReference type="Proteomes" id="UP000683925"/>
    </source>
</evidence>